<proteinExistence type="predicted"/>
<name>A0AA96PXH1_9CAUD</name>
<dbReference type="Proteomes" id="UP001301544">
    <property type="component" value="Segment"/>
</dbReference>
<keyword evidence="2" id="KW-1185">Reference proteome</keyword>
<accession>A0AA96PXH1</accession>
<evidence type="ECO:0000313" key="2">
    <source>
        <dbReference type="Proteomes" id="UP001301544"/>
    </source>
</evidence>
<dbReference type="EMBL" id="OR591532">
    <property type="protein sequence ID" value="WNV46794.1"/>
    <property type="molecule type" value="Genomic_DNA"/>
</dbReference>
<sequence length="92" mass="9139">MRSITGDVAKSINTKAGSLLNLAIVTQAQLASAADPINITLYSEKQKGAVVGVTMTTGGALALAVAQGGDPTSKWTILGDTAASPVNSVTPA</sequence>
<evidence type="ECO:0000313" key="1">
    <source>
        <dbReference type="EMBL" id="WNV46794.1"/>
    </source>
</evidence>
<reference evidence="1 2" key="1">
    <citation type="submission" date="2023-09" db="EMBL/GenBank/DDBJ databases">
        <title>A novel Klebsiella quasipneumoniae phage indicates co-existence of ecological risk and microbial resource in karst system.</title>
        <authorList>
            <person name="Liu Y."/>
        </authorList>
    </citation>
    <scope>NUCLEOTIDE SEQUENCE [LARGE SCALE GENOMIC DNA]</scope>
</reference>
<organism evidence="1 2">
    <name type="scientific">Klebsiella phage KL01</name>
    <dbReference type="NCBI Taxonomy" id="3077152"/>
    <lineage>
        <taxon>Viruses</taxon>
        <taxon>Duplodnaviria</taxon>
        <taxon>Heunggongvirae</taxon>
        <taxon>Uroviricota</taxon>
        <taxon>Caudoviricetes</taxon>
        <taxon>Autographivirales</taxon>
        <taxon>Autographivirales incertae sedis</taxon>
        <taxon>Reminisvirus</taxon>
        <taxon>Reminisvirus KL01</taxon>
    </lineage>
</organism>
<protein>
    <submittedName>
        <fullName evidence="1">Uncharacterized protein</fullName>
    </submittedName>
</protein>